<organism evidence="1">
    <name type="scientific">Methanocaldococcus fervens tailed virus 1</name>
    <dbReference type="NCBI Taxonomy" id="2759191"/>
    <lineage>
        <taxon>Viruses</taxon>
        <taxon>Duplodnaviria</taxon>
        <taxon>Heunggongvirae</taxon>
        <taxon>Uroviricota</taxon>
        <taxon>Caudoviricetes</taxon>
        <taxon>Fervensviridae</taxon>
        <taxon>Deepoceanvirus</taxon>
        <taxon>Deepoceanvirus guaymasense</taxon>
    </lineage>
</organism>
<dbReference type="GeneID" id="80402011"/>
<evidence type="ECO:0000313" key="2">
    <source>
        <dbReference type="Proteomes" id="UP000516075"/>
    </source>
</evidence>
<protein>
    <submittedName>
        <fullName evidence="1">Uncharacterized protein</fullName>
    </submittedName>
</protein>
<proteinExistence type="predicted"/>
<dbReference type="RefSeq" id="YP_010772302.1">
    <property type="nucleotide sequence ID" value="NC_074641.1"/>
</dbReference>
<dbReference type="EMBL" id="MT711370">
    <property type="protein sequence ID" value="QNO11477.1"/>
    <property type="molecule type" value="Genomic_DNA"/>
</dbReference>
<evidence type="ECO:0000313" key="1">
    <source>
        <dbReference type="EMBL" id="QNO11477.1"/>
    </source>
</evidence>
<keyword evidence="2" id="KW-1185">Reference proteome</keyword>
<dbReference type="Proteomes" id="UP000516075">
    <property type="component" value="Segment"/>
</dbReference>
<sequence length="103" mass="11663">MSLWKKIQEKEKSADMGNDVDKRILRIINTAFGLPDDIKEEVIEAIDKAIKHGLENGTLNYLKVIELACDDYTKEEIAEAYGHQLLGAYVAYLILTGKPLRLK</sequence>
<name>A0A7G9VYR2_9CAUD</name>
<reference evidence="1" key="1">
    <citation type="submission" date="2020-07" db="EMBL/GenBank/DDBJ databases">
        <title>The first head-tailed virus, MFTV1, produced by a hyperthermophilic deep-sea methanogen.</title>
        <authorList>
            <person name="Thiroux S."/>
            <person name="Dupont S."/>
            <person name="Nesbo C.L."/>
            <person name="Bienvenu N."/>
            <person name="Krupovic M."/>
            <person name="L'Haridon S."/>
            <person name="Marie D."/>
            <person name="Forterre P."/>
            <person name="Godfroy A."/>
            <person name="Geslin C."/>
        </authorList>
    </citation>
    <scope>NUCLEOTIDE SEQUENCE [LARGE SCALE GENOMIC DNA]</scope>
</reference>
<dbReference type="KEGG" id="vg:80402011"/>
<accession>A0A7G9VYR2</accession>